<dbReference type="EC" id="3.4.-.-" evidence="5"/>
<dbReference type="InterPro" id="IPR041382">
    <property type="entry name" value="SH3_16"/>
</dbReference>
<dbReference type="InterPro" id="IPR038765">
    <property type="entry name" value="Papain-like_cys_pep_sf"/>
</dbReference>
<dbReference type="SUPFAM" id="SSF54001">
    <property type="entry name" value="Cysteine proteinases"/>
    <property type="match status" value="1"/>
</dbReference>
<keyword evidence="4" id="KW-0788">Thiol protease</keyword>
<name>A0A0B7HGZ3_9FLAO</name>
<evidence type="ECO:0000313" key="6">
    <source>
        <dbReference type="Proteomes" id="UP000044026"/>
    </source>
</evidence>
<dbReference type="EMBL" id="CDOE01000071">
    <property type="protein sequence ID" value="CEN38525.1"/>
    <property type="molecule type" value="Genomic_DNA"/>
</dbReference>
<gene>
    <name evidence="5" type="ORF">CCAN12_730075</name>
</gene>
<proteinExistence type="inferred from homology"/>
<dbReference type="Gene3D" id="2.30.30.40">
    <property type="entry name" value="SH3 Domains"/>
    <property type="match status" value="1"/>
</dbReference>
<dbReference type="RefSeq" id="WP_042000981.1">
    <property type="nucleotide sequence ID" value="NZ_BOQJ01000035.1"/>
</dbReference>
<evidence type="ECO:0000256" key="2">
    <source>
        <dbReference type="ARBA" id="ARBA00022670"/>
    </source>
</evidence>
<evidence type="ECO:0000256" key="3">
    <source>
        <dbReference type="ARBA" id="ARBA00022801"/>
    </source>
</evidence>
<evidence type="ECO:0000313" key="5">
    <source>
        <dbReference type="EMBL" id="CEN38525.1"/>
    </source>
</evidence>
<dbReference type="Pfam" id="PF18348">
    <property type="entry name" value="SH3_16"/>
    <property type="match status" value="1"/>
</dbReference>
<dbReference type="Pfam" id="PF00877">
    <property type="entry name" value="NLPC_P60"/>
    <property type="match status" value="1"/>
</dbReference>
<comment type="similarity">
    <text evidence="1">Belongs to the peptidase C40 family.</text>
</comment>
<dbReference type="GeneID" id="69579557"/>
<dbReference type="PANTHER" id="PTHR47053:SF1">
    <property type="entry name" value="MUREIN DD-ENDOPEPTIDASE MEPH-RELATED"/>
    <property type="match status" value="1"/>
</dbReference>
<dbReference type="Proteomes" id="UP000044026">
    <property type="component" value="Unassembled WGS sequence"/>
</dbReference>
<accession>A0A0B7HGZ3</accession>
<organism evidence="5 6">
    <name type="scientific">Capnocytophaga canimorsus</name>
    <dbReference type="NCBI Taxonomy" id="28188"/>
    <lineage>
        <taxon>Bacteria</taxon>
        <taxon>Pseudomonadati</taxon>
        <taxon>Bacteroidota</taxon>
        <taxon>Flavobacteriia</taxon>
        <taxon>Flavobacteriales</taxon>
        <taxon>Flavobacteriaceae</taxon>
        <taxon>Capnocytophaga</taxon>
    </lineage>
</organism>
<dbReference type="PANTHER" id="PTHR47053">
    <property type="entry name" value="MUREIN DD-ENDOPEPTIDASE MEPH-RELATED"/>
    <property type="match status" value="1"/>
</dbReference>
<dbReference type="PROSITE" id="PS51935">
    <property type="entry name" value="NLPC_P60"/>
    <property type="match status" value="1"/>
</dbReference>
<keyword evidence="3 5" id="KW-0378">Hydrolase</keyword>
<dbReference type="InterPro" id="IPR000064">
    <property type="entry name" value="NLP_P60_dom"/>
</dbReference>
<keyword evidence="2" id="KW-0645">Protease</keyword>
<dbReference type="GO" id="GO:0008234">
    <property type="term" value="F:cysteine-type peptidase activity"/>
    <property type="evidence" value="ECO:0007669"/>
    <property type="project" value="UniProtKB-KW"/>
</dbReference>
<protein>
    <submittedName>
        <fullName evidence="5">Cell wall endopeptidase ykfC</fullName>
        <ecNumber evidence="5">3.4.-.-</ecNumber>
    </submittedName>
</protein>
<dbReference type="AlphaFoldDB" id="A0A0B7HGZ3"/>
<dbReference type="Gene3D" id="3.90.1720.10">
    <property type="entry name" value="endopeptidase domain like (from Nostoc punctiforme)"/>
    <property type="match status" value="1"/>
</dbReference>
<reference evidence="5 6" key="1">
    <citation type="submission" date="2015-01" db="EMBL/GenBank/DDBJ databases">
        <authorList>
            <person name="Xiang T."/>
            <person name="Song Y."/>
            <person name="Huang L."/>
            <person name="Wang B."/>
            <person name="Wu P."/>
        </authorList>
    </citation>
    <scope>NUCLEOTIDE SEQUENCE [LARGE SCALE GENOMIC DNA]</scope>
    <source>
        <strain evidence="5 6">Cc12</strain>
    </source>
</reference>
<sequence>MERKIFITPYGICNQSVVPVRSEPSHTAEMCTQLLFGELLQVIEKQESWSLIRILFDGYEGWVSNKQFLEISDKEYRKALKKRIRYAHNLVTKLPVKQLSGSFLQIPKGADFTHNSLLKVGMRNQKPKNIGIIATAMEYLEVPYLWGGRTPFGIDCSGFVQMVYKLNGIALLRDAWQQASQGELISFIEESAPGDLAFFDNEEGKIIHVGILLGDNRIIHAHGKVRIDRIDHVGIFNTEIRNYSHQLRMMKRIIQTN</sequence>
<evidence type="ECO:0000256" key="1">
    <source>
        <dbReference type="ARBA" id="ARBA00007074"/>
    </source>
</evidence>
<dbReference type="GO" id="GO:0006508">
    <property type="term" value="P:proteolysis"/>
    <property type="evidence" value="ECO:0007669"/>
    <property type="project" value="UniProtKB-KW"/>
</dbReference>
<dbReference type="InterPro" id="IPR051202">
    <property type="entry name" value="Peptidase_C40"/>
</dbReference>
<evidence type="ECO:0000256" key="4">
    <source>
        <dbReference type="ARBA" id="ARBA00022807"/>
    </source>
</evidence>